<comment type="caution">
    <text evidence="3">The sequence shown here is derived from an EMBL/GenBank/DDBJ whole genome shotgun (WGS) entry which is preliminary data.</text>
</comment>
<evidence type="ECO:0000313" key="4">
    <source>
        <dbReference type="Proteomes" id="UP000033956"/>
    </source>
</evidence>
<dbReference type="Proteomes" id="UP000033956">
    <property type="component" value="Unassembled WGS sequence"/>
</dbReference>
<dbReference type="InterPro" id="IPR023393">
    <property type="entry name" value="START-like_dom_sf"/>
</dbReference>
<gene>
    <name evidence="3" type="ORF">RS81_01082</name>
</gene>
<comment type="similarity">
    <text evidence="1">Belongs to the AHA1 family.</text>
</comment>
<reference evidence="3 4" key="1">
    <citation type="submission" date="2015-02" db="EMBL/GenBank/DDBJ databases">
        <title>Draft genome sequences of ten Microbacterium spp. with emphasis on heavy metal contaminated environments.</title>
        <authorList>
            <person name="Corretto E."/>
        </authorList>
    </citation>
    <scope>NUCLEOTIDE SEQUENCE [LARGE SCALE GENOMIC DNA]</scope>
    <source>
        <strain evidence="3 4">DSM 12510</strain>
    </source>
</reference>
<dbReference type="OrthoDB" id="8117292at2"/>
<evidence type="ECO:0000256" key="1">
    <source>
        <dbReference type="ARBA" id="ARBA00006817"/>
    </source>
</evidence>
<dbReference type="SUPFAM" id="SSF55961">
    <property type="entry name" value="Bet v1-like"/>
    <property type="match status" value="1"/>
</dbReference>
<dbReference type="EMBL" id="JYIZ01000040">
    <property type="protein sequence ID" value="KJL42741.1"/>
    <property type="molecule type" value="Genomic_DNA"/>
</dbReference>
<proteinExistence type="inferred from homology"/>
<dbReference type="PATRIC" id="fig|92835.4.peg.1104"/>
<dbReference type="InterPro" id="IPR013538">
    <property type="entry name" value="ASHA1/2-like_C"/>
</dbReference>
<dbReference type="STRING" id="92835.RS81_01082"/>
<dbReference type="Pfam" id="PF08327">
    <property type="entry name" value="AHSA1"/>
    <property type="match status" value="1"/>
</dbReference>
<name>A0A0M2H8L4_9MICO</name>
<accession>A0A0M2H8L4</accession>
<sequence length="158" mass="17223">MSMTANEASVDLDAFTVRRTIRIAAPLEKVWSAVTDPAHMSRWFGATKLSGAGVGAHGTMTFEGYGAVPIRVEEFEPEVRVSYRWSNDDASGVLPGVVDDERSTVFTFTLVETDEGTELTVVETGFEATSDPARNLEAHRGGWNDELDKLVALVEQEA</sequence>
<evidence type="ECO:0000259" key="2">
    <source>
        <dbReference type="Pfam" id="PF08327"/>
    </source>
</evidence>
<protein>
    <recommendedName>
        <fullName evidence="2">Activator of Hsp90 ATPase homologue 1/2-like C-terminal domain-containing protein</fullName>
    </recommendedName>
</protein>
<evidence type="ECO:0000313" key="3">
    <source>
        <dbReference type="EMBL" id="KJL42741.1"/>
    </source>
</evidence>
<organism evidence="3 4">
    <name type="scientific">Microbacterium terrae</name>
    <dbReference type="NCBI Taxonomy" id="69369"/>
    <lineage>
        <taxon>Bacteria</taxon>
        <taxon>Bacillati</taxon>
        <taxon>Actinomycetota</taxon>
        <taxon>Actinomycetes</taxon>
        <taxon>Micrococcales</taxon>
        <taxon>Microbacteriaceae</taxon>
        <taxon>Microbacterium</taxon>
    </lineage>
</organism>
<feature type="domain" description="Activator of Hsp90 ATPase homologue 1/2-like C-terminal" evidence="2">
    <location>
        <begin position="25"/>
        <end position="155"/>
    </location>
</feature>
<dbReference type="Gene3D" id="3.30.530.20">
    <property type="match status" value="1"/>
</dbReference>
<dbReference type="AlphaFoldDB" id="A0A0M2H8L4"/>
<keyword evidence="4" id="KW-1185">Reference proteome</keyword>
<dbReference type="RefSeq" id="WP_045275063.1">
    <property type="nucleotide sequence ID" value="NZ_BAAAUP010000003.1"/>
</dbReference>